<evidence type="ECO:0000259" key="7">
    <source>
        <dbReference type="Pfam" id="PF04055"/>
    </source>
</evidence>
<keyword evidence="5" id="KW-0411">Iron-sulfur</keyword>
<protein>
    <submittedName>
        <fullName evidence="8">Radical SAM domain protein</fullName>
    </submittedName>
</protein>
<dbReference type="KEGG" id="dbr:Deba_1032"/>
<dbReference type="GO" id="GO:0051536">
    <property type="term" value="F:iron-sulfur cluster binding"/>
    <property type="evidence" value="ECO:0007669"/>
    <property type="project" value="UniProtKB-KW"/>
</dbReference>
<dbReference type="CDD" id="cd01335">
    <property type="entry name" value="Radical_SAM"/>
    <property type="match status" value="1"/>
</dbReference>
<dbReference type="Pfam" id="PF04055">
    <property type="entry name" value="Radical_SAM"/>
    <property type="match status" value="1"/>
</dbReference>
<evidence type="ECO:0000256" key="3">
    <source>
        <dbReference type="ARBA" id="ARBA00022723"/>
    </source>
</evidence>
<accession>E1QFR4</accession>
<reference evidence="8 9" key="1">
    <citation type="journal article" date="2010" name="Stand. Genomic Sci.">
        <title>Complete genome sequence of Desulfarculus baarsii type strain (2st14).</title>
        <authorList>
            <person name="Sun H."/>
            <person name="Spring S."/>
            <person name="Lapidus A."/>
            <person name="Davenport K."/>
            <person name="Del Rio T.G."/>
            <person name="Tice H."/>
            <person name="Nolan M."/>
            <person name="Copeland A."/>
            <person name="Cheng J.F."/>
            <person name="Lucas S."/>
            <person name="Tapia R."/>
            <person name="Goodwin L."/>
            <person name="Pitluck S."/>
            <person name="Ivanova N."/>
            <person name="Pagani I."/>
            <person name="Mavromatis K."/>
            <person name="Ovchinnikova G."/>
            <person name="Pati A."/>
            <person name="Chen A."/>
            <person name="Palaniappan K."/>
            <person name="Hauser L."/>
            <person name="Chang Y.J."/>
            <person name="Jeffries C.D."/>
            <person name="Detter J.C."/>
            <person name="Han C."/>
            <person name="Rohde M."/>
            <person name="Brambilla E."/>
            <person name="Goker M."/>
            <person name="Woyke T."/>
            <person name="Bristow J."/>
            <person name="Eisen J.A."/>
            <person name="Markowitz V."/>
            <person name="Hugenholtz P."/>
            <person name="Kyrpides N.C."/>
            <person name="Klenk H.P."/>
            <person name="Land M."/>
        </authorList>
    </citation>
    <scope>NUCLEOTIDE SEQUENCE [LARGE SCALE GENOMIC DNA]</scope>
    <source>
        <strain evidence="9">ATCC 33931 / DSM 2075 / LMG 7858 / VKM B-1802 / 2st14</strain>
    </source>
</reference>
<dbReference type="GO" id="GO:0046872">
    <property type="term" value="F:metal ion binding"/>
    <property type="evidence" value="ECO:0007669"/>
    <property type="project" value="UniProtKB-KW"/>
</dbReference>
<dbReference type="Gene3D" id="3.20.20.70">
    <property type="entry name" value="Aldolase class I"/>
    <property type="match status" value="1"/>
</dbReference>
<evidence type="ECO:0000256" key="6">
    <source>
        <dbReference type="ARBA" id="ARBA00023601"/>
    </source>
</evidence>
<dbReference type="eggNOG" id="COG0535">
    <property type="taxonomic scope" value="Bacteria"/>
</dbReference>
<dbReference type="InterPro" id="IPR007197">
    <property type="entry name" value="rSAM"/>
</dbReference>
<dbReference type="GO" id="GO:0016491">
    <property type="term" value="F:oxidoreductase activity"/>
    <property type="evidence" value="ECO:0007669"/>
    <property type="project" value="InterPro"/>
</dbReference>
<keyword evidence="3" id="KW-0479">Metal-binding</keyword>
<keyword evidence="2" id="KW-0949">S-adenosyl-L-methionine</keyword>
<dbReference type="SFLD" id="SFLDS00029">
    <property type="entry name" value="Radical_SAM"/>
    <property type="match status" value="1"/>
</dbReference>
<dbReference type="InterPro" id="IPR013785">
    <property type="entry name" value="Aldolase_TIM"/>
</dbReference>
<dbReference type="Proteomes" id="UP000009047">
    <property type="component" value="Chromosome"/>
</dbReference>
<dbReference type="PANTHER" id="PTHR43273">
    <property type="entry name" value="ANAEROBIC SULFATASE-MATURATING ENZYME HOMOLOG ASLB-RELATED"/>
    <property type="match status" value="1"/>
</dbReference>
<sequence length="414" mass="47263">MYNHVVLDISGKCNARCTWCVTGYRNRQGVAYGRYMTPQDVAKVIDYLREQRIITPDAYFFLYNWGEPLINPHFAEIVEELNRREVTYIISTNASRVVEFAGADDLRNLRAIVFSMCGFSQASYERVHGFNFEKIKNNIQRIMANYRAHGFAGKAEIRYHVYQFNLDEIPGVLAFAKENHLGLSPTYAGIPDLKRLMAYFADDMEPGQLKDVSRDLIFHYVDEVAARMPADYRCPYHDALLIDDDFQVLTCCLVTPEMENYSIGNLFDLDLERMRELKVSQPICAECYRLAAPYLVNNRPYPKLVDELDLRLDSYDPARPLYVWGAKRMGVEAAARLRAMGLEPAGFIEDDDDAPAVAIDPAALHGVGVLEAGGARPFVVVASEYMHPKIQALQRMGYRPRQDYEVTAVVKRDY</sequence>
<keyword evidence="4" id="KW-0408">Iron</keyword>
<dbReference type="STRING" id="644282.Deba_1032"/>
<comment type="similarity">
    <text evidence="6">Belongs to the radical SAM superfamily. Anaerobic sulfatase-maturating enzyme family.</text>
</comment>
<comment type="cofactor">
    <cofactor evidence="1">
        <name>[4Fe-4S] cluster</name>
        <dbReference type="ChEBI" id="CHEBI:49883"/>
    </cofactor>
</comment>
<gene>
    <name evidence="8" type="ordered locus">Deba_1032</name>
</gene>
<dbReference type="PANTHER" id="PTHR43273:SF3">
    <property type="entry name" value="ANAEROBIC SULFATASE-MATURATING ENZYME HOMOLOG ASLB-RELATED"/>
    <property type="match status" value="1"/>
</dbReference>
<dbReference type="AlphaFoldDB" id="E1QFR4"/>
<dbReference type="EMBL" id="CP002085">
    <property type="protein sequence ID" value="ADK84400.1"/>
    <property type="molecule type" value="Genomic_DNA"/>
</dbReference>
<organism evidence="8 9">
    <name type="scientific">Desulfarculus baarsii (strain ATCC 33931 / DSM 2075 / LMG 7858 / VKM B-1802 / 2st14)</name>
    <dbReference type="NCBI Taxonomy" id="644282"/>
    <lineage>
        <taxon>Bacteria</taxon>
        <taxon>Pseudomonadati</taxon>
        <taxon>Thermodesulfobacteriota</taxon>
        <taxon>Desulfarculia</taxon>
        <taxon>Desulfarculales</taxon>
        <taxon>Desulfarculaceae</taxon>
        <taxon>Desulfarculus</taxon>
    </lineage>
</organism>
<dbReference type="HOGENOM" id="CLU_663468_0_0_7"/>
<dbReference type="InterPro" id="IPR023867">
    <property type="entry name" value="Sulphatase_maturase_rSAM"/>
</dbReference>
<evidence type="ECO:0000256" key="4">
    <source>
        <dbReference type="ARBA" id="ARBA00023004"/>
    </source>
</evidence>
<evidence type="ECO:0000313" key="9">
    <source>
        <dbReference type="Proteomes" id="UP000009047"/>
    </source>
</evidence>
<dbReference type="RefSeq" id="WP_013257854.1">
    <property type="nucleotide sequence ID" value="NC_014365.1"/>
</dbReference>
<evidence type="ECO:0000313" key="8">
    <source>
        <dbReference type="EMBL" id="ADK84400.1"/>
    </source>
</evidence>
<dbReference type="InterPro" id="IPR058240">
    <property type="entry name" value="rSAM_sf"/>
</dbReference>
<feature type="domain" description="Radical SAM core" evidence="7">
    <location>
        <begin position="9"/>
        <end position="143"/>
    </location>
</feature>
<evidence type="ECO:0000256" key="5">
    <source>
        <dbReference type="ARBA" id="ARBA00023014"/>
    </source>
</evidence>
<dbReference type="SUPFAM" id="SSF102114">
    <property type="entry name" value="Radical SAM enzymes"/>
    <property type="match status" value="1"/>
</dbReference>
<proteinExistence type="inferred from homology"/>
<evidence type="ECO:0000256" key="2">
    <source>
        <dbReference type="ARBA" id="ARBA00022691"/>
    </source>
</evidence>
<keyword evidence="9" id="KW-1185">Reference proteome</keyword>
<evidence type="ECO:0000256" key="1">
    <source>
        <dbReference type="ARBA" id="ARBA00001966"/>
    </source>
</evidence>
<name>E1QFR4_DESB2</name>
<dbReference type="SFLD" id="SFLDG01067">
    <property type="entry name" value="SPASM/twitch_domain_containing"/>
    <property type="match status" value="1"/>
</dbReference>